<evidence type="ECO:0000256" key="1">
    <source>
        <dbReference type="SAM" id="MobiDB-lite"/>
    </source>
</evidence>
<feature type="region of interest" description="Disordered" evidence="1">
    <location>
        <begin position="1"/>
        <end position="44"/>
    </location>
</feature>
<gene>
    <name evidence="2" type="ORF">GCM10025751_55320</name>
</gene>
<dbReference type="RefSeq" id="WP_227779014.1">
    <property type="nucleotide sequence ID" value="NZ_BAABKX010000030.1"/>
</dbReference>
<reference evidence="2 3" key="1">
    <citation type="journal article" date="2019" name="Int. J. Syst. Evol. Microbiol.">
        <title>The Global Catalogue of Microorganisms (GCM) 10K type strain sequencing project: providing services to taxonomists for standard genome sequencing and annotation.</title>
        <authorList>
            <consortium name="The Broad Institute Genomics Platform"/>
            <consortium name="The Broad Institute Genome Sequencing Center for Infectious Disease"/>
            <person name="Wu L."/>
            <person name="Ma J."/>
        </authorList>
    </citation>
    <scope>NUCLEOTIDE SEQUENCE [LARGE SCALE GENOMIC DNA]</scope>
    <source>
        <strain evidence="2 3">JCM 17504</strain>
    </source>
</reference>
<keyword evidence="3" id="KW-1185">Reference proteome</keyword>
<dbReference type="AlphaFoldDB" id="A0AAV3UQU5"/>
<feature type="compositionally biased region" description="Basic and acidic residues" evidence="1">
    <location>
        <begin position="1"/>
        <end position="15"/>
    </location>
</feature>
<protein>
    <submittedName>
        <fullName evidence="2">Uncharacterized protein</fullName>
    </submittedName>
</protein>
<name>A0AAV3UQU5_9EURY</name>
<organism evidence="2 3">
    <name type="scientific">Haladaptatus pallidirubidus</name>
    <dbReference type="NCBI Taxonomy" id="1008152"/>
    <lineage>
        <taxon>Archaea</taxon>
        <taxon>Methanobacteriati</taxon>
        <taxon>Methanobacteriota</taxon>
        <taxon>Stenosarchaea group</taxon>
        <taxon>Halobacteria</taxon>
        <taxon>Halobacteriales</taxon>
        <taxon>Haladaptataceae</taxon>
        <taxon>Haladaptatus</taxon>
    </lineage>
</organism>
<dbReference type="GeneID" id="68617730"/>
<dbReference type="Pfam" id="PF25925">
    <property type="entry name" value="DUF7970"/>
    <property type="match status" value="1"/>
</dbReference>
<proteinExistence type="predicted"/>
<comment type="caution">
    <text evidence="2">The sequence shown here is derived from an EMBL/GenBank/DDBJ whole genome shotgun (WGS) entry which is preliminary data.</text>
</comment>
<accession>A0AAV3UQU5</accession>
<dbReference type="Proteomes" id="UP001501729">
    <property type="component" value="Unassembled WGS sequence"/>
</dbReference>
<evidence type="ECO:0000313" key="2">
    <source>
        <dbReference type="EMBL" id="GAA5064986.1"/>
    </source>
</evidence>
<evidence type="ECO:0000313" key="3">
    <source>
        <dbReference type="Proteomes" id="UP001501729"/>
    </source>
</evidence>
<dbReference type="InterPro" id="IPR058276">
    <property type="entry name" value="DUF7970"/>
</dbReference>
<dbReference type="EMBL" id="BAABKX010000030">
    <property type="protein sequence ID" value="GAA5064986.1"/>
    <property type="molecule type" value="Genomic_DNA"/>
</dbReference>
<sequence>MKRGSGDDPFGHELDNGEDVTVQDKPTENESRENSSSVPWAVERSSVKSGREMVQFYLQENTQKREDDFKRDVEEEAGYNVYTTDLREAAYLVAMEHADEVAEMLDEWGCEYS</sequence>